<dbReference type="Proteomes" id="UP000196485">
    <property type="component" value="Unassembled WGS sequence"/>
</dbReference>
<dbReference type="EMBL" id="PYMK01000001">
    <property type="protein sequence ID" value="PSU31596.1"/>
    <property type="molecule type" value="Genomic_DNA"/>
</dbReference>
<dbReference type="OrthoDB" id="5815626at2"/>
<evidence type="ECO:0000313" key="4">
    <source>
        <dbReference type="Proteomes" id="UP000196485"/>
    </source>
</evidence>
<evidence type="ECO:0000313" key="1">
    <source>
        <dbReference type="EMBL" id="PST98962.1"/>
    </source>
</evidence>
<reference evidence="5 6" key="3">
    <citation type="submission" date="2018-03" db="EMBL/GenBank/DDBJ databases">
        <title>Whole genome sequencing of Histamine producing bacteria.</title>
        <authorList>
            <person name="Butler K."/>
        </authorList>
    </citation>
    <scope>NUCLEOTIDE SEQUENCE [LARGE SCALE GENOMIC DNA]</scope>
    <source>
        <strain evidence="2 5">BS2</strain>
        <strain evidence="1 6">DSM 23343</strain>
    </source>
</reference>
<accession>A0A1A6TX55</accession>
<proteinExistence type="predicted"/>
<protein>
    <submittedName>
        <fullName evidence="2">Uncharacterized protein</fullName>
    </submittedName>
</protein>
<evidence type="ECO:0000313" key="3">
    <source>
        <dbReference type="EMBL" id="SMY15332.1"/>
    </source>
</evidence>
<reference evidence="3" key="1">
    <citation type="submission" date="2017-06" db="EMBL/GenBank/DDBJ databases">
        <authorList>
            <person name="Kim H.J."/>
            <person name="Triplett B.A."/>
        </authorList>
    </citation>
    <scope>NUCLEOTIDE SEQUENCE [LARGE SCALE GENOMIC DNA]</scope>
    <source>
        <strain evidence="3">Type strain: CECT 9192</strain>
    </source>
</reference>
<name>A0A1A6TX55_9GAMM</name>
<dbReference type="EMBL" id="PYLY01000047">
    <property type="protein sequence ID" value="PST98962.1"/>
    <property type="molecule type" value="Genomic_DNA"/>
</dbReference>
<evidence type="ECO:0000313" key="2">
    <source>
        <dbReference type="EMBL" id="PSU31596.1"/>
    </source>
</evidence>
<evidence type="ECO:0000313" key="6">
    <source>
        <dbReference type="Proteomes" id="UP000241858"/>
    </source>
</evidence>
<dbReference type="AlphaFoldDB" id="A0A1A6TX55"/>
<reference evidence="4" key="2">
    <citation type="submission" date="2017-06" db="EMBL/GenBank/DDBJ databases">
        <authorList>
            <person name="Rodrigo-Torres L."/>
            <person name="Arahal R. D."/>
            <person name="Lucena T."/>
        </authorList>
    </citation>
    <scope>NUCLEOTIDE SEQUENCE [LARGE SCALE GENOMIC DNA]</scope>
    <source>
        <strain evidence="4">type strain: CECT 9192</strain>
    </source>
</reference>
<keyword evidence="4" id="KW-1185">Reference proteome</keyword>
<evidence type="ECO:0000313" key="5">
    <source>
        <dbReference type="Proteomes" id="UP000240254"/>
    </source>
</evidence>
<gene>
    <name evidence="1" type="ORF">C0W81_17550</name>
    <name evidence="2" type="ORF">CTM88_01360</name>
    <name evidence="3" type="ORF">PAQU9191_00555</name>
</gene>
<dbReference type="RefSeq" id="WP_060996443.1">
    <property type="nucleotide sequence ID" value="NZ_FYAH01000001.1"/>
</dbReference>
<sequence length="121" mass="13421">MQPIKVQPNPQIAVIFKTWSTEWAKDVEAGKKDAANQFYTVYNIAADLFAKGGEIDIAVISALFNDCKQKTEMAEQLVNKIKISLKEDDKRAQLLITQVNTAAQDAAFAMNYLGQLLLQSA</sequence>
<dbReference type="EMBL" id="FYAH01000001">
    <property type="protein sequence ID" value="SMY15332.1"/>
    <property type="molecule type" value="Genomic_DNA"/>
</dbReference>
<organism evidence="2 5">
    <name type="scientific">Photobacterium aquimaris</name>
    <dbReference type="NCBI Taxonomy" id="512643"/>
    <lineage>
        <taxon>Bacteria</taxon>
        <taxon>Pseudomonadati</taxon>
        <taxon>Pseudomonadota</taxon>
        <taxon>Gammaproteobacteria</taxon>
        <taxon>Vibrionales</taxon>
        <taxon>Vibrionaceae</taxon>
        <taxon>Photobacterium</taxon>
    </lineage>
</organism>
<dbReference type="Proteomes" id="UP000241858">
    <property type="component" value="Unassembled WGS sequence"/>
</dbReference>
<dbReference type="Proteomes" id="UP000240254">
    <property type="component" value="Unassembled WGS sequence"/>
</dbReference>